<dbReference type="InterPro" id="IPR028098">
    <property type="entry name" value="Glyco_trans_4-like_N"/>
</dbReference>
<evidence type="ECO:0000313" key="3">
    <source>
        <dbReference type="EMBL" id="PCI30515.1"/>
    </source>
</evidence>
<dbReference type="Gene3D" id="3.40.50.2000">
    <property type="entry name" value="Glycogen Phosphorylase B"/>
    <property type="match status" value="2"/>
</dbReference>
<evidence type="ECO:0000259" key="2">
    <source>
        <dbReference type="Pfam" id="PF13439"/>
    </source>
</evidence>
<protein>
    <recommendedName>
        <fullName evidence="5">Glycosyl transferase family 1 domain-containing protein</fullName>
    </recommendedName>
</protein>
<organism evidence="3 4">
    <name type="scientific">SAR324 cluster bacterium</name>
    <dbReference type="NCBI Taxonomy" id="2024889"/>
    <lineage>
        <taxon>Bacteria</taxon>
        <taxon>Deltaproteobacteria</taxon>
        <taxon>SAR324 cluster</taxon>
    </lineage>
</organism>
<dbReference type="CDD" id="cd03801">
    <property type="entry name" value="GT4_PimA-like"/>
    <property type="match status" value="1"/>
</dbReference>
<name>A0A2A4TBK1_9DELT</name>
<dbReference type="EMBL" id="NVSR01000004">
    <property type="protein sequence ID" value="PCI30515.1"/>
    <property type="molecule type" value="Genomic_DNA"/>
</dbReference>
<dbReference type="SUPFAM" id="SSF53756">
    <property type="entry name" value="UDP-Glycosyltransferase/glycogen phosphorylase"/>
    <property type="match status" value="1"/>
</dbReference>
<dbReference type="Pfam" id="PF13439">
    <property type="entry name" value="Glyco_transf_4"/>
    <property type="match status" value="1"/>
</dbReference>
<proteinExistence type="predicted"/>
<feature type="domain" description="Glycosyltransferase subfamily 4-like N-terminal" evidence="2">
    <location>
        <begin position="22"/>
        <end position="169"/>
    </location>
</feature>
<dbReference type="InterPro" id="IPR001296">
    <property type="entry name" value="Glyco_trans_1"/>
</dbReference>
<evidence type="ECO:0000313" key="4">
    <source>
        <dbReference type="Proteomes" id="UP000218113"/>
    </source>
</evidence>
<feature type="domain" description="Glycosyl transferase family 1" evidence="1">
    <location>
        <begin position="188"/>
        <end position="348"/>
    </location>
</feature>
<dbReference type="PANTHER" id="PTHR12526">
    <property type="entry name" value="GLYCOSYLTRANSFERASE"/>
    <property type="match status" value="1"/>
</dbReference>
<dbReference type="PANTHER" id="PTHR12526:SF638">
    <property type="entry name" value="SPORE COAT PROTEIN SA"/>
    <property type="match status" value="1"/>
</dbReference>
<evidence type="ECO:0008006" key="5">
    <source>
        <dbReference type="Google" id="ProtNLM"/>
    </source>
</evidence>
<sequence>MIKLNNFLFTINVRWWNAEAAYAINVARSFKEQGYRVWVLVNQDSPAHHKAVQHGIPVLTDVNLDSNSPIAQFSNCLKLLSFIDQQEIQLINSFKSNGSFLFSLIRKLRPHLTYIKTRGEARPPKANKINARLYGPAGCDGIITVGKIVEKWVTNLPMAHQQIKTIYYGDSPTVTQNSAQISTYQTYGLTEKDKIIALVGRTQQVKGHRVLLQALATLQDPEIKLLFLIKDLEEFPNELQQIKELIQENQLENQVKILGFQKDLGNILQLVQLGVIPSLGSEVNCRVAVEFFSLGIPVLSFPTGTLPDIIQHQINGYLCREKTAEELVLGLKYMFASKDKRQASQKAALAAYQNKYSLTQFFEETLAFFQQCRRPV</sequence>
<dbReference type="AlphaFoldDB" id="A0A2A4TBK1"/>
<dbReference type="Pfam" id="PF00534">
    <property type="entry name" value="Glycos_transf_1"/>
    <property type="match status" value="1"/>
</dbReference>
<gene>
    <name evidence="3" type="ORF">COB67_01660</name>
</gene>
<reference evidence="4" key="1">
    <citation type="submission" date="2017-08" db="EMBL/GenBank/DDBJ databases">
        <title>A dynamic microbial community with high functional redundancy inhabits the cold, oxic subseafloor aquifer.</title>
        <authorList>
            <person name="Tully B.J."/>
            <person name="Wheat C.G."/>
            <person name="Glazer B.T."/>
            <person name="Huber J.A."/>
        </authorList>
    </citation>
    <scope>NUCLEOTIDE SEQUENCE [LARGE SCALE GENOMIC DNA]</scope>
</reference>
<accession>A0A2A4TBK1</accession>
<evidence type="ECO:0000259" key="1">
    <source>
        <dbReference type="Pfam" id="PF00534"/>
    </source>
</evidence>
<comment type="caution">
    <text evidence="3">The sequence shown here is derived from an EMBL/GenBank/DDBJ whole genome shotgun (WGS) entry which is preliminary data.</text>
</comment>
<dbReference type="Proteomes" id="UP000218113">
    <property type="component" value="Unassembled WGS sequence"/>
</dbReference>
<dbReference type="GO" id="GO:0016757">
    <property type="term" value="F:glycosyltransferase activity"/>
    <property type="evidence" value="ECO:0007669"/>
    <property type="project" value="InterPro"/>
</dbReference>